<accession>A0A7W7ZE93</accession>
<keyword evidence="1" id="KW-0812">Transmembrane</keyword>
<keyword evidence="1" id="KW-0472">Membrane</keyword>
<feature type="transmembrane region" description="Helical" evidence="1">
    <location>
        <begin position="30"/>
        <end position="54"/>
    </location>
</feature>
<dbReference type="SUPFAM" id="SSF49464">
    <property type="entry name" value="Carboxypeptidase regulatory domain-like"/>
    <property type="match status" value="1"/>
</dbReference>
<sequence>MTQPAPGTPSPLSCRLVSSRRFTRSFRISALSLALVFSAAAGVFVSGAATPLVAQKPGVLRVVSGKVTDKGDKPLKGCVVYLKDDKSLSVKSFIADDSGGFRFGQLSQNSDYELWAELDGKKSNTRTISSFDNKNEFVMNLKIDTGK</sequence>
<protein>
    <recommendedName>
        <fullName evidence="4">Carboxypeptidase regulatory-like domain-containing protein</fullName>
    </recommendedName>
</protein>
<dbReference type="AlphaFoldDB" id="A0A7W7ZE93"/>
<dbReference type="Proteomes" id="UP000540989">
    <property type="component" value="Unassembled WGS sequence"/>
</dbReference>
<comment type="caution">
    <text evidence="2">The sequence shown here is derived from an EMBL/GenBank/DDBJ whole genome shotgun (WGS) entry which is preliminary data.</text>
</comment>
<evidence type="ECO:0000256" key="1">
    <source>
        <dbReference type="SAM" id="Phobius"/>
    </source>
</evidence>
<dbReference type="InterPro" id="IPR013783">
    <property type="entry name" value="Ig-like_fold"/>
</dbReference>
<organism evidence="2 3">
    <name type="scientific">Granulicella aggregans</name>
    <dbReference type="NCBI Taxonomy" id="474949"/>
    <lineage>
        <taxon>Bacteria</taxon>
        <taxon>Pseudomonadati</taxon>
        <taxon>Acidobacteriota</taxon>
        <taxon>Terriglobia</taxon>
        <taxon>Terriglobales</taxon>
        <taxon>Acidobacteriaceae</taxon>
        <taxon>Granulicella</taxon>
    </lineage>
</organism>
<dbReference type="EMBL" id="JACHIP010000004">
    <property type="protein sequence ID" value="MBB5058305.1"/>
    <property type="molecule type" value="Genomic_DNA"/>
</dbReference>
<evidence type="ECO:0008006" key="4">
    <source>
        <dbReference type="Google" id="ProtNLM"/>
    </source>
</evidence>
<dbReference type="Gene3D" id="2.60.40.10">
    <property type="entry name" value="Immunoglobulins"/>
    <property type="match status" value="1"/>
</dbReference>
<keyword evidence="1" id="KW-1133">Transmembrane helix</keyword>
<proteinExistence type="predicted"/>
<keyword evidence="3" id="KW-1185">Reference proteome</keyword>
<evidence type="ECO:0000313" key="2">
    <source>
        <dbReference type="EMBL" id="MBB5058305.1"/>
    </source>
</evidence>
<dbReference type="InterPro" id="IPR008969">
    <property type="entry name" value="CarboxyPept-like_regulatory"/>
</dbReference>
<gene>
    <name evidence="2" type="ORF">HDF16_003019</name>
</gene>
<evidence type="ECO:0000313" key="3">
    <source>
        <dbReference type="Proteomes" id="UP000540989"/>
    </source>
</evidence>
<name>A0A7W7ZE93_9BACT</name>
<dbReference type="Pfam" id="PF13620">
    <property type="entry name" value="CarboxypepD_reg"/>
    <property type="match status" value="1"/>
</dbReference>
<reference evidence="2 3" key="1">
    <citation type="submission" date="2020-08" db="EMBL/GenBank/DDBJ databases">
        <title>Genomic Encyclopedia of Type Strains, Phase IV (KMG-V): Genome sequencing to study the core and pangenomes of soil and plant-associated prokaryotes.</title>
        <authorList>
            <person name="Whitman W."/>
        </authorList>
    </citation>
    <scope>NUCLEOTIDE SEQUENCE [LARGE SCALE GENOMIC DNA]</scope>
    <source>
        <strain evidence="2 3">M8UP14</strain>
    </source>
</reference>